<organism evidence="2 3">
    <name type="scientific">Porphyra umbilicalis</name>
    <name type="common">Purple laver</name>
    <name type="synonym">Red alga</name>
    <dbReference type="NCBI Taxonomy" id="2786"/>
    <lineage>
        <taxon>Eukaryota</taxon>
        <taxon>Rhodophyta</taxon>
        <taxon>Bangiophyceae</taxon>
        <taxon>Bangiales</taxon>
        <taxon>Bangiaceae</taxon>
        <taxon>Porphyra</taxon>
    </lineage>
</organism>
<gene>
    <name evidence="2" type="ORF">BU14_0832s0005</name>
</gene>
<keyword evidence="1" id="KW-1133">Transmembrane helix</keyword>
<feature type="transmembrane region" description="Helical" evidence="1">
    <location>
        <begin position="148"/>
        <end position="172"/>
    </location>
</feature>
<keyword evidence="1" id="KW-0472">Membrane</keyword>
<dbReference type="AlphaFoldDB" id="A0A1X6NNQ6"/>
<keyword evidence="1" id="KW-0812">Transmembrane</keyword>
<sequence length="191" mass="19053">MAHEPPPHLLPPSLLPPSILSLFTSPPPADGAAAAAGTSAARNPLTAAIDLLYGVADAALAGATDALPLTRAAAFLSPLSPRDPFLATIATAHAVLVAACVASRRSLPAQVGLLLYAGAAVAAAPAANAWGATHWARFAATNYFDEPGAFVCVVGCGVPLAVAAVAVGRLVVAAGGETVRAAARQRARKRE</sequence>
<feature type="transmembrane region" description="Helical" evidence="1">
    <location>
        <begin position="85"/>
        <end position="102"/>
    </location>
</feature>
<evidence type="ECO:0000313" key="2">
    <source>
        <dbReference type="EMBL" id="OSX70251.1"/>
    </source>
</evidence>
<keyword evidence="3" id="KW-1185">Reference proteome</keyword>
<evidence type="ECO:0000256" key="1">
    <source>
        <dbReference type="SAM" id="Phobius"/>
    </source>
</evidence>
<accession>A0A1X6NNQ6</accession>
<proteinExistence type="predicted"/>
<reference evidence="2 3" key="1">
    <citation type="submission" date="2017-03" db="EMBL/GenBank/DDBJ databases">
        <title>WGS assembly of Porphyra umbilicalis.</title>
        <authorList>
            <person name="Brawley S.H."/>
            <person name="Blouin N.A."/>
            <person name="Ficko-Blean E."/>
            <person name="Wheeler G.L."/>
            <person name="Lohr M."/>
            <person name="Goodson H.V."/>
            <person name="Jenkins J.W."/>
            <person name="Blaby-Haas C.E."/>
            <person name="Helliwell K.E."/>
            <person name="Chan C."/>
            <person name="Marriage T."/>
            <person name="Bhattacharya D."/>
            <person name="Klein A.S."/>
            <person name="Badis Y."/>
            <person name="Brodie J."/>
            <person name="Cao Y."/>
            <person name="Collen J."/>
            <person name="Dittami S.M."/>
            <person name="Gachon C.M."/>
            <person name="Green B.R."/>
            <person name="Karpowicz S."/>
            <person name="Kim J.W."/>
            <person name="Kudahl U."/>
            <person name="Lin S."/>
            <person name="Michel G."/>
            <person name="Mittag M."/>
            <person name="Olson B.J."/>
            <person name="Pangilinan J."/>
            <person name="Peng Y."/>
            <person name="Qiu H."/>
            <person name="Shu S."/>
            <person name="Singer J.T."/>
            <person name="Smith A.G."/>
            <person name="Sprecher B.N."/>
            <person name="Wagner V."/>
            <person name="Wang W."/>
            <person name="Wang Z.-Y."/>
            <person name="Yan J."/>
            <person name="Yarish C."/>
            <person name="Zoeuner-Riek S."/>
            <person name="Zhuang Y."/>
            <person name="Zou Y."/>
            <person name="Lindquist E.A."/>
            <person name="Grimwood J."/>
            <person name="Barry K."/>
            <person name="Rokhsar D.S."/>
            <person name="Schmutz J."/>
            <person name="Stiller J.W."/>
            <person name="Grossman A.R."/>
            <person name="Prochnik S.E."/>
        </authorList>
    </citation>
    <scope>NUCLEOTIDE SEQUENCE [LARGE SCALE GENOMIC DNA]</scope>
    <source>
        <strain evidence="2">4086291</strain>
    </source>
</reference>
<protein>
    <submittedName>
        <fullName evidence="2">Uncharacterized protein</fullName>
    </submittedName>
</protein>
<evidence type="ECO:0000313" key="3">
    <source>
        <dbReference type="Proteomes" id="UP000218209"/>
    </source>
</evidence>
<feature type="transmembrane region" description="Helical" evidence="1">
    <location>
        <begin position="114"/>
        <end position="136"/>
    </location>
</feature>
<dbReference type="Pfam" id="PF14770">
    <property type="entry name" value="TMEM18"/>
    <property type="match status" value="1"/>
</dbReference>
<dbReference type="EMBL" id="KV919286">
    <property type="protein sequence ID" value="OSX70251.1"/>
    <property type="molecule type" value="Genomic_DNA"/>
</dbReference>
<dbReference type="Proteomes" id="UP000218209">
    <property type="component" value="Unassembled WGS sequence"/>
</dbReference>
<dbReference type="InterPro" id="IPR026721">
    <property type="entry name" value="TMEM18"/>
</dbReference>
<name>A0A1X6NNQ6_PORUM</name>